<protein>
    <submittedName>
        <fullName evidence="12">E3 ubiquitin-protein ligase RNF128</fullName>
    </submittedName>
</protein>
<evidence type="ECO:0000256" key="7">
    <source>
        <dbReference type="ARBA" id="ARBA00023136"/>
    </source>
</evidence>
<evidence type="ECO:0000256" key="2">
    <source>
        <dbReference type="ARBA" id="ARBA00022692"/>
    </source>
</evidence>
<evidence type="ECO:0000256" key="3">
    <source>
        <dbReference type="ARBA" id="ARBA00022723"/>
    </source>
</evidence>
<name>A0A4Z2DZH9_9TELE</name>
<dbReference type="AlphaFoldDB" id="A0A4Z2DZH9"/>
<keyword evidence="7 9" id="KW-0472">Membrane</keyword>
<evidence type="ECO:0000313" key="12">
    <source>
        <dbReference type="EMBL" id="TNN21869.1"/>
    </source>
</evidence>
<dbReference type="GO" id="GO:0016020">
    <property type="term" value="C:membrane"/>
    <property type="evidence" value="ECO:0007669"/>
    <property type="project" value="UniProtKB-SubCell"/>
</dbReference>
<evidence type="ECO:0000256" key="6">
    <source>
        <dbReference type="ARBA" id="ARBA00022989"/>
    </source>
</evidence>
<keyword evidence="13" id="KW-1185">Reference proteome</keyword>
<feature type="transmembrane region" description="Helical" evidence="9">
    <location>
        <begin position="174"/>
        <end position="200"/>
    </location>
</feature>
<keyword evidence="4 8" id="KW-0863">Zinc-finger</keyword>
<keyword evidence="10" id="KW-0732">Signal</keyword>
<dbReference type="SUPFAM" id="SSF57850">
    <property type="entry name" value="RING/U-box"/>
    <property type="match status" value="1"/>
</dbReference>
<evidence type="ECO:0000256" key="9">
    <source>
        <dbReference type="SAM" id="Phobius"/>
    </source>
</evidence>
<keyword evidence="2 9" id="KW-0812">Transmembrane</keyword>
<evidence type="ECO:0000256" key="8">
    <source>
        <dbReference type="PROSITE-ProRule" id="PRU00175"/>
    </source>
</evidence>
<evidence type="ECO:0000256" key="4">
    <source>
        <dbReference type="ARBA" id="ARBA00022771"/>
    </source>
</evidence>
<dbReference type="EMBL" id="SRLO01025420">
    <property type="protein sequence ID" value="TNN21869.1"/>
    <property type="molecule type" value="Genomic_DNA"/>
</dbReference>
<dbReference type="InterPro" id="IPR046450">
    <property type="entry name" value="PA_dom_sf"/>
</dbReference>
<comment type="subcellular location">
    <subcellularLocation>
        <location evidence="1">Membrane</location>
    </subcellularLocation>
</comment>
<comment type="caution">
    <text evidence="12">The sequence shown here is derived from an EMBL/GenBank/DDBJ whole genome shotgun (WGS) entry which is preliminary data.</text>
</comment>
<dbReference type="OrthoDB" id="5357315at2759"/>
<dbReference type="Gene3D" id="3.50.30.30">
    <property type="match status" value="1"/>
</dbReference>
<dbReference type="SUPFAM" id="SSF52025">
    <property type="entry name" value="PA domain"/>
    <property type="match status" value="1"/>
</dbReference>
<dbReference type="SMART" id="SM00184">
    <property type="entry name" value="RING"/>
    <property type="match status" value="1"/>
</dbReference>
<dbReference type="InterPro" id="IPR013083">
    <property type="entry name" value="Znf_RING/FYVE/PHD"/>
</dbReference>
<dbReference type="CDD" id="cd02122">
    <property type="entry name" value="PA_GRAIL_like"/>
    <property type="match status" value="1"/>
</dbReference>
<sequence>MATCPRLLLLLCAASFARRSAAAVFWTAVVEISYSTGANHTVDRYCDCGVYGSSSPVERAVGAARLPLGDPRGCGPDPVYAAGSPPWIALVKRGNCTFGEKINAAKRQGAAGVLVYNADDNATAHMAHAEAAGIVAVMVGGGQAAEAVRLLSNGTAVRLLLAPGAPHGPWMDTYWLYFLSVAFFVVTAASVTYFAVVSGVRLHRLGARRRADRRLQAEVQKAVGRLRVRQLRAGDPETAGDAQVCAVCIEGYAAGEAVTVLTCAHLFHRACVEPWLLRQRTCPMCKSDILAALGVAPGDVPVVTVLGGRHYDNGAFEADSLSGRR</sequence>
<dbReference type="PANTHER" id="PTHR16200">
    <property type="entry name" value="RING ZINC FINGER"/>
    <property type="match status" value="1"/>
</dbReference>
<evidence type="ECO:0000313" key="13">
    <source>
        <dbReference type="Proteomes" id="UP000314294"/>
    </source>
</evidence>
<feature type="signal peptide" evidence="10">
    <location>
        <begin position="1"/>
        <end position="22"/>
    </location>
</feature>
<proteinExistence type="predicted"/>
<accession>A0A4Z2DZH9</accession>
<dbReference type="InterPro" id="IPR001841">
    <property type="entry name" value="Znf_RING"/>
</dbReference>
<dbReference type="PROSITE" id="PS50089">
    <property type="entry name" value="ZF_RING_2"/>
    <property type="match status" value="1"/>
</dbReference>
<keyword evidence="6 9" id="KW-1133">Transmembrane helix</keyword>
<evidence type="ECO:0000256" key="5">
    <source>
        <dbReference type="ARBA" id="ARBA00022833"/>
    </source>
</evidence>
<reference evidence="12 13" key="1">
    <citation type="submission" date="2019-03" db="EMBL/GenBank/DDBJ databases">
        <title>First draft genome of Liparis tanakae, snailfish: a comprehensive survey of snailfish specific genes.</title>
        <authorList>
            <person name="Kim W."/>
            <person name="Song I."/>
            <person name="Jeong J.-H."/>
            <person name="Kim D."/>
            <person name="Kim S."/>
            <person name="Ryu S."/>
            <person name="Song J.Y."/>
            <person name="Lee S.K."/>
        </authorList>
    </citation>
    <scope>NUCLEOTIDE SEQUENCE [LARGE SCALE GENOMIC DNA]</scope>
    <source>
        <tissue evidence="12">Muscle</tissue>
    </source>
</reference>
<evidence type="ECO:0000256" key="1">
    <source>
        <dbReference type="ARBA" id="ARBA00004370"/>
    </source>
</evidence>
<dbReference type="Gene3D" id="3.30.40.10">
    <property type="entry name" value="Zinc/RING finger domain, C3HC4 (zinc finger)"/>
    <property type="match status" value="1"/>
</dbReference>
<dbReference type="Proteomes" id="UP000314294">
    <property type="component" value="Unassembled WGS sequence"/>
</dbReference>
<dbReference type="InterPro" id="IPR051073">
    <property type="entry name" value="ZNRF3_Arkadia_E3_ligases"/>
</dbReference>
<evidence type="ECO:0000259" key="11">
    <source>
        <dbReference type="PROSITE" id="PS50089"/>
    </source>
</evidence>
<dbReference type="Pfam" id="PF02225">
    <property type="entry name" value="PA"/>
    <property type="match status" value="1"/>
</dbReference>
<organism evidence="12 13">
    <name type="scientific">Liparis tanakae</name>
    <name type="common">Tanaka's snailfish</name>
    <dbReference type="NCBI Taxonomy" id="230148"/>
    <lineage>
        <taxon>Eukaryota</taxon>
        <taxon>Metazoa</taxon>
        <taxon>Chordata</taxon>
        <taxon>Craniata</taxon>
        <taxon>Vertebrata</taxon>
        <taxon>Euteleostomi</taxon>
        <taxon>Actinopterygii</taxon>
        <taxon>Neopterygii</taxon>
        <taxon>Teleostei</taxon>
        <taxon>Neoteleostei</taxon>
        <taxon>Acanthomorphata</taxon>
        <taxon>Eupercaria</taxon>
        <taxon>Perciformes</taxon>
        <taxon>Cottioidei</taxon>
        <taxon>Cottales</taxon>
        <taxon>Liparidae</taxon>
        <taxon>Liparis</taxon>
    </lineage>
</organism>
<dbReference type="Pfam" id="PF13639">
    <property type="entry name" value="zf-RING_2"/>
    <property type="match status" value="1"/>
</dbReference>
<feature type="chain" id="PRO_5021453928" evidence="10">
    <location>
        <begin position="23"/>
        <end position="325"/>
    </location>
</feature>
<gene>
    <name evidence="12" type="primary">rnf128</name>
    <name evidence="12" type="ORF">EYF80_068019</name>
</gene>
<dbReference type="FunFam" id="3.30.40.10:FF:000009">
    <property type="entry name" value="E3 ubiquitin-protein ligase RNF130"/>
    <property type="match status" value="1"/>
</dbReference>
<dbReference type="InterPro" id="IPR003137">
    <property type="entry name" value="PA_domain"/>
</dbReference>
<feature type="domain" description="RING-type" evidence="11">
    <location>
        <begin position="245"/>
        <end position="286"/>
    </location>
</feature>
<dbReference type="GO" id="GO:0008270">
    <property type="term" value="F:zinc ion binding"/>
    <property type="evidence" value="ECO:0007669"/>
    <property type="project" value="UniProtKB-KW"/>
</dbReference>
<keyword evidence="5" id="KW-0862">Zinc</keyword>
<evidence type="ECO:0000256" key="10">
    <source>
        <dbReference type="SAM" id="SignalP"/>
    </source>
</evidence>
<keyword evidence="3" id="KW-0479">Metal-binding</keyword>